<protein>
    <recommendedName>
        <fullName evidence="3">methylated-DNA--[protein]-cysteine S-methyltransferase</fullName>
        <ecNumber evidence="3">2.1.1.63</ecNumber>
    </recommendedName>
</protein>
<proteinExistence type="inferred from homology"/>
<evidence type="ECO:0000256" key="6">
    <source>
        <dbReference type="ARBA" id="ARBA00022763"/>
    </source>
</evidence>
<accession>A0A916YZB2</accession>
<keyword evidence="7" id="KW-0805">Transcription regulation</keyword>
<dbReference type="Proteomes" id="UP000612349">
    <property type="component" value="Unassembled WGS sequence"/>
</dbReference>
<evidence type="ECO:0000256" key="9">
    <source>
        <dbReference type="ARBA" id="ARBA00023163"/>
    </source>
</evidence>
<feature type="domain" description="HTH araC/xylS-type" evidence="14">
    <location>
        <begin position="96"/>
        <end position="195"/>
    </location>
</feature>
<dbReference type="InterPro" id="IPR035451">
    <property type="entry name" value="Ada-like_dom_sf"/>
</dbReference>
<dbReference type="InterPro" id="IPR018060">
    <property type="entry name" value="HTH_AraC"/>
</dbReference>
<dbReference type="PROSITE" id="PS00374">
    <property type="entry name" value="MGMT"/>
    <property type="match status" value="1"/>
</dbReference>
<feature type="binding site" evidence="13">
    <location>
        <position position="86"/>
    </location>
    <ligand>
        <name>Zn(2+)</name>
        <dbReference type="ChEBI" id="CHEBI:29105"/>
    </ligand>
</feature>
<dbReference type="AlphaFoldDB" id="A0A916YZB2"/>
<evidence type="ECO:0000256" key="7">
    <source>
        <dbReference type="ARBA" id="ARBA00023015"/>
    </source>
</evidence>
<dbReference type="Pfam" id="PF12833">
    <property type="entry name" value="HTH_18"/>
    <property type="match status" value="1"/>
</dbReference>
<dbReference type="EMBL" id="BMIP01000003">
    <property type="protein sequence ID" value="GGD67777.1"/>
    <property type="molecule type" value="Genomic_DNA"/>
</dbReference>
<dbReference type="GO" id="GO:0003908">
    <property type="term" value="F:methylated-DNA-[protein]-cysteine S-methyltransferase activity"/>
    <property type="evidence" value="ECO:0007669"/>
    <property type="project" value="UniProtKB-EC"/>
</dbReference>
<dbReference type="Gene3D" id="1.10.10.60">
    <property type="entry name" value="Homeodomain-like"/>
    <property type="match status" value="1"/>
</dbReference>
<dbReference type="SMART" id="SM00342">
    <property type="entry name" value="HTH_ARAC"/>
    <property type="match status" value="1"/>
</dbReference>
<gene>
    <name evidence="15" type="ORF">GCM10010990_16590</name>
</gene>
<comment type="catalytic activity">
    <reaction evidence="11">
        <text>a 6-O-methyl-2'-deoxyguanosine in DNA + L-cysteinyl-[protein] = S-methyl-L-cysteinyl-[protein] + a 2'-deoxyguanosine in DNA</text>
        <dbReference type="Rhea" id="RHEA:24000"/>
        <dbReference type="Rhea" id="RHEA-COMP:10131"/>
        <dbReference type="Rhea" id="RHEA-COMP:10132"/>
        <dbReference type="Rhea" id="RHEA-COMP:11367"/>
        <dbReference type="Rhea" id="RHEA-COMP:11368"/>
        <dbReference type="ChEBI" id="CHEBI:29950"/>
        <dbReference type="ChEBI" id="CHEBI:82612"/>
        <dbReference type="ChEBI" id="CHEBI:85445"/>
        <dbReference type="ChEBI" id="CHEBI:85448"/>
        <dbReference type="EC" id="2.1.1.63"/>
    </reaction>
</comment>
<evidence type="ECO:0000256" key="13">
    <source>
        <dbReference type="PIRSR" id="PIRSR000409-3"/>
    </source>
</evidence>
<name>A0A916YZB2_9SPHN</name>
<dbReference type="PANTHER" id="PTHR10815">
    <property type="entry name" value="METHYLATED-DNA--PROTEIN-CYSTEINE METHYLTRANSFERASE"/>
    <property type="match status" value="1"/>
</dbReference>
<organism evidence="15 16">
    <name type="scientific">Croceicoccus mobilis</name>
    <dbReference type="NCBI Taxonomy" id="1703339"/>
    <lineage>
        <taxon>Bacteria</taxon>
        <taxon>Pseudomonadati</taxon>
        <taxon>Pseudomonadota</taxon>
        <taxon>Alphaproteobacteria</taxon>
        <taxon>Sphingomonadales</taxon>
        <taxon>Erythrobacteraceae</taxon>
        <taxon>Croceicoccus</taxon>
    </lineage>
</organism>
<comment type="catalytic activity">
    <reaction evidence="1">
        <text>a 4-O-methyl-thymidine in DNA + L-cysteinyl-[protein] = a thymidine in DNA + S-methyl-L-cysteinyl-[protein]</text>
        <dbReference type="Rhea" id="RHEA:53428"/>
        <dbReference type="Rhea" id="RHEA-COMP:10131"/>
        <dbReference type="Rhea" id="RHEA-COMP:10132"/>
        <dbReference type="Rhea" id="RHEA-COMP:13555"/>
        <dbReference type="Rhea" id="RHEA-COMP:13556"/>
        <dbReference type="ChEBI" id="CHEBI:29950"/>
        <dbReference type="ChEBI" id="CHEBI:82612"/>
        <dbReference type="ChEBI" id="CHEBI:137386"/>
        <dbReference type="ChEBI" id="CHEBI:137387"/>
        <dbReference type="EC" id="2.1.1.63"/>
    </reaction>
</comment>
<evidence type="ECO:0000256" key="5">
    <source>
        <dbReference type="ARBA" id="ARBA00022679"/>
    </source>
</evidence>
<evidence type="ECO:0000256" key="10">
    <source>
        <dbReference type="ARBA" id="ARBA00023204"/>
    </source>
</evidence>
<dbReference type="SUPFAM" id="SSF46767">
    <property type="entry name" value="Methylated DNA-protein cysteine methyltransferase, C-terminal domain"/>
    <property type="match status" value="1"/>
</dbReference>
<dbReference type="GO" id="GO:0006281">
    <property type="term" value="P:DNA repair"/>
    <property type="evidence" value="ECO:0007669"/>
    <property type="project" value="UniProtKB-KW"/>
</dbReference>
<evidence type="ECO:0000256" key="8">
    <source>
        <dbReference type="ARBA" id="ARBA00023159"/>
    </source>
</evidence>
<keyword evidence="4" id="KW-0489">Methyltransferase</keyword>
<evidence type="ECO:0000256" key="4">
    <source>
        <dbReference type="ARBA" id="ARBA00022603"/>
    </source>
</evidence>
<keyword evidence="6" id="KW-0227">DNA damage</keyword>
<evidence type="ECO:0000256" key="1">
    <source>
        <dbReference type="ARBA" id="ARBA00001286"/>
    </source>
</evidence>
<dbReference type="Gene3D" id="1.10.10.10">
    <property type="entry name" value="Winged helix-like DNA-binding domain superfamily/Winged helix DNA-binding domain"/>
    <property type="match status" value="1"/>
</dbReference>
<dbReference type="InterPro" id="IPR014048">
    <property type="entry name" value="MethylDNA_cys_MeTrfase_DNA-bd"/>
</dbReference>
<keyword evidence="5" id="KW-0808">Transferase</keyword>
<dbReference type="InterPro" id="IPR009057">
    <property type="entry name" value="Homeodomain-like_sf"/>
</dbReference>
<dbReference type="InterPro" id="IPR036388">
    <property type="entry name" value="WH-like_DNA-bd_sf"/>
</dbReference>
<keyword evidence="13" id="KW-0862">Zinc</keyword>
<dbReference type="FunFam" id="1.10.10.10:FF:000214">
    <property type="entry name" value="Methylated-DNA--protein-cysteine methyltransferase"/>
    <property type="match status" value="1"/>
</dbReference>
<feature type="active site" description="Nucleophile; methyl group acceptor from methylphosphotriester" evidence="12">
    <location>
        <position position="52"/>
    </location>
</feature>
<dbReference type="InterPro" id="IPR036217">
    <property type="entry name" value="MethylDNA_cys_MeTrfase_DNAb"/>
</dbReference>
<feature type="active site" description="Nucleophile; methyl group acceptor from either O6-methylguanine or O4-methylthymine" evidence="12">
    <location>
        <position position="329"/>
    </location>
</feature>
<dbReference type="InterPro" id="IPR004026">
    <property type="entry name" value="Ada_DNA_repair_Zn-bd"/>
</dbReference>
<dbReference type="SUPFAM" id="SSF46689">
    <property type="entry name" value="Homeodomain-like"/>
    <property type="match status" value="1"/>
</dbReference>
<dbReference type="EC" id="2.1.1.63" evidence="3"/>
<feature type="binding site" evidence="13">
    <location>
        <position position="56"/>
    </location>
    <ligand>
        <name>Zn(2+)</name>
        <dbReference type="ChEBI" id="CHEBI:29105"/>
    </ligand>
</feature>
<evidence type="ECO:0000313" key="15">
    <source>
        <dbReference type="EMBL" id="GGD67777.1"/>
    </source>
</evidence>
<comment type="similarity">
    <text evidence="2">Belongs to the MGMT family.</text>
</comment>
<evidence type="ECO:0000259" key="14">
    <source>
        <dbReference type="PROSITE" id="PS01124"/>
    </source>
</evidence>
<sequence>MQRATAQARQIGMTQDIAISIDREEAMDAFARRDRRYDGRFVVGVTTTGIYCRPSCPARRPKPENMVLLPDIAAARELGLRACKRCLPDDTMRDGNAVRSAIAAIRAAQAPVPMADLAALTGYSPDHLQRIFRRSTGMSPAEFGRALRLEHARAAMDAQDSVTEAIFKAGYEAPSRFYAEANGRLGMSPSAWVRGGAGVTIRWAVVDTYLGPMLVAATDKGVCRLSFAEGREDLQARFPHAELLEGGFEFTQLLARVVAEVEAPGSDPDIPLDVKGTAFQERIWAELRRIPVGETRSYADLAAAVGRPAAVRAAGGANGANNVAVLIPCHRVIRADGSIGGYAYGLDIKRALLEKERDGRDDTDRP</sequence>
<dbReference type="GO" id="GO:0043565">
    <property type="term" value="F:sequence-specific DNA binding"/>
    <property type="evidence" value="ECO:0007669"/>
    <property type="project" value="InterPro"/>
</dbReference>
<comment type="cofactor">
    <cofactor evidence="13">
        <name>Zn(2+)</name>
        <dbReference type="ChEBI" id="CHEBI:29105"/>
    </cofactor>
    <text evidence="13">Binds 1 zinc ion per subunit.</text>
</comment>
<reference evidence="15" key="1">
    <citation type="journal article" date="2014" name="Int. J. Syst. Evol. Microbiol.">
        <title>Complete genome sequence of Corynebacterium casei LMG S-19264T (=DSM 44701T), isolated from a smear-ripened cheese.</title>
        <authorList>
            <consortium name="US DOE Joint Genome Institute (JGI-PGF)"/>
            <person name="Walter F."/>
            <person name="Albersmeier A."/>
            <person name="Kalinowski J."/>
            <person name="Ruckert C."/>
        </authorList>
    </citation>
    <scope>NUCLEOTIDE SEQUENCE</scope>
    <source>
        <strain evidence="15">CGMCC 1.15360</strain>
    </source>
</reference>
<keyword evidence="8" id="KW-0010">Activator</keyword>
<evidence type="ECO:0000256" key="2">
    <source>
        <dbReference type="ARBA" id="ARBA00008711"/>
    </source>
</evidence>
<dbReference type="Gene3D" id="3.30.160.70">
    <property type="entry name" value="Methylated DNA-protein cysteine methyltransferase domain"/>
    <property type="match status" value="1"/>
</dbReference>
<dbReference type="Pfam" id="PF01035">
    <property type="entry name" value="DNA_binding_1"/>
    <property type="match status" value="1"/>
</dbReference>
<keyword evidence="10" id="KW-0234">DNA repair</keyword>
<dbReference type="InterPro" id="IPR016221">
    <property type="entry name" value="Bifunct_regulatory_prot_Ada"/>
</dbReference>
<comment type="caution">
    <text evidence="15">The sequence shown here is derived from an EMBL/GenBank/DDBJ whole genome shotgun (WGS) entry which is preliminary data.</text>
</comment>
<dbReference type="PIRSF" id="PIRSF000409">
    <property type="entry name" value="Ada"/>
    <property type="match status" value="1"/>
</dbReference>
<dbReference type="PROSITE" id="PS01124">
    <property type="entry name" value="HTH_ARAC_FAMILY_2"/>
    <property type="match status" value="1"/>
</dbReference>
<dbReference type="GO" id="GO:0008270">
    <property type="term" value="F:zinc ion binding"/>
    <property type="evidence" value="ECO:0007669"/>
    <property type="project" value="InterPro"/>
</dbReference>
<dbReference type="NCBIfam" id="TIGR00589">
    <property type="entry name" value="ogt"/>
    <property type="match status" value="1"/>
</dbReference>
<dbReference type="SUPFAM" id="SSF57884">
    <property type="entry name" value="Ada DNA repair protein, N-terminal domain (N-Ada 10)"/>
    <property type="match status" value="1"/>
</dbReference>
<evidence type="ECO:0000256" key="11">
    <source>
        <dbReference type="ARBA" id="ARBA00049348"/>
    </source>
</evidence>
<dbReference type="InterPro" id="IPR001497">
    <property type="entry name" value="MethylDNA_cys_MeTrfase_AS"/>
</dbReference>
<dbReference type="GO" id="GO:0032259">
    <property type="term" value="P:methylation"/>
    <property type="evidence" value="ECO:0007669"/>
    <property type="project" value="UniProtKB-KW"/>
</dbReference>
<feature type="binding site" evidence="13">
    <location>
        <position position="83"/>
    </location>
    <ligand>
        <name>Zn(2+)</name>
        <dbReference type="ChEBI" id="CHEBI:29105"/>
    </ligand>
</feature>
<dbReference type="Pfam" id="PF02805">
    <property type="entry name" value="Ada_Zn_binding"/>
    <property type="match status" value="1"/>
</dbReference>
<evidence type="ECO:0000256" key="3">
    <source>
        <dbReference type="ARBA" id="ARBA00011918"/>
    </source>
</evidence>
<evidence type="ECO:0000256" key="12">
    <source>
        <dbReference type="PIRSR" id="PIRSR000409-1"/>
    </source>
</evidence>
<dbReference type="Gene3D" id="3.40.10.10">
    <property type="entry name" value="DNA Methylphosphotriester Repair Domain"/>
    <property type="match status" value="1"/>
</dbReference>
<evidence type="ECO:0000313" key="16">
    <source>
        <dbReference type="Proteomes" id="UP000612349"/>
    </source>
</evidence>
<keyword evidence="16" id="KW-1185">Reference proteome</keyword>
<dbReference type="CDD" id="cd06445">
    <property type="entry name" value="ATase"/>
    <property type="match status" value="1"/>
</dbReference>
<keyword evidence="13" id="KW-0479">Metal-binding</keyword>
<reference evidence="15" key="2">
    <citation type="submission" date="2020-09" db="EMBL/GenBank/DDBJ databases">
        <authorList>
            <person name="Sun Q."/>
            <person name="Zhou Y."/>
        </authorList>
    </citation>
    <scope>NUCLEOTIDE SEQUENCE</scope>
    <source>
        <strain evidence="15">CGMCC 1.15360</strain>
    </source>
</reference>
<dbReference type="InterPro" id="IPR036631">
    <property type="entry name" value="MGMT_N_sf"/>
</dbReference>
<feature type="binding site" evidence="13">
    <location>
        <position position="52"/>
    </location>
    <ligand>
        <name>Zn(2+)</name>
        <dbReference type="ChEBI" id="CHEBI:29105"/>
    </ligand>
</feature>
<keyword evidence="9" id="KW-0804">Transcription</keyword>
<dbReference type="PANTHER" id="PTHR10815:SF14">
    <property type="entry name" value="BIFUNCTIONAL TRANSCRIPTIONAL ACTIVATOR_DNA REPAIR ENZYME ADA"/>
    <property type="match status" value="1"/>
</dbReference>
<dbReference type="GO" id="GO:0003700">
    <property type="term" value="F:DNA-binding transcription factor activity"/>
    <property type="evidence" value="ECO:0007669"/>
    <property type="project" value="InterPro"/>
</dbReference>
<dbReference type="SUPFAM" id="SSF53155">
    <property type="entry name" value="Methylated DNA-protein cysteine methyltransferase domain"/>
    <property type="match status" value="1"/>
</dbReference>